<dbReference type="GO" id="GO:0003677">
    <property type="term" value="F:DNA binding"/>
    <property type="evidence" value="ECO:0007669"/>
    <property type="project" value="UniProtKB-KW"/>
</dbReference>
<organism evidence="6">
    <name type="scientific">uncultured prokaryote AT5</name>
    <dbReference type="NCBI Taxonomy" id="672203"/>
    <lineage>
        <taxon>unclassified sequences</taxon>
        <taxon>environmental samples</taxon>
    </lineage>
</organism>
<dbReference type="InterPro" id="IPR000847">
    <property type="entry name" value="LysR_HTH_N"/>
</dbReference>
<evidence type="ECO:0000256" key="3">
    <source>
        <dbReference type="ARBA" id="ARBA00023125"/>
    </source>
</evidence>
<dbReference type="InterPro" id="IPR050950">
    <property type="entry name" value="HTH-type_LysR_regulators"/>
</dbReference>
<feature type="domain" description="HTH lysR-type" evidence="5">
    <location>
        <begin position="1"/>
        <end position="59"/>
    </location>
</feature>
<keyword evidence="3" id="KW-0238">DNA-binding</keyword>
<keyword evidence="4" id="KW-0804">Transcription</keyword>
<evidence type="ECO:0000313" key="6">
    <source>
        <dbReference type="EMBL" id="ACX33942.1"/>
    </source>
</evidence>
<dbReference type="GO" id="GO:0003700">
    <property type="term" value="F:DNA-binding transcription factor activity"/>
    <property type="evidence" value="ECO:0007669"/>
    <property type="project" value="InterPro"/>
</dbReference>
<dbReference type="SUPFAM" id="SSF46785">
    <property type="entry name" value="Winged helix' DNA-binding domain"/>
    <property type="match status" value="1"/>
</dbReference>
<dbReference type="FunFam" id="1.10.10.10:FF:000001">
    <property type="entry name" value="LysR family transcriptional regulator"/>
    <property type="match status" value="1"/>
</dbReference>
<keyword evidence="2" id="KW-0805">Transcription regulation</keyword>
<evidence type="ECO:0000256" key="4">
    <source>
        <dbReference type="ARBA" id="ARBA00023163"/>
    </source>
</evidence>
<dbReference type="Pfam" id="PF03466">
    <property type="entry name" value="LysR_substrate"/>
    <property type="match status" value="1"/>
</dbReference>
<name>D3W8J3_9ZZZZ</name>
<evidence type="ECO:0000256" key="2">
    <source>
        <dbReference type="ARBA" id="ARBA00023015"/>
    </source>
</evidence>
<evidence type="ECO:0000259" key="5">
    <source>
        <dbReference type="PROSITE" id="PS50931"/>
    </source>
</evidence>
<evidence type="ECO:0000256" key="1">
    <source>
        <dbReference type="ARBA" id="ARBA00009437"/>
    </source>
</evidence>
<proteinExistence type="inferred from homology"/>
<comment type="similarity">
    <text evidence="1">Belongs to the LysR transcriptional regulatory family.</text>
</comment>
<dbReference type="PROSITE" id="PS50931">
    <property type="entry name" value="HTH_LYSR"/>
    <property type="match status" value="1"/>
</dbReference>
<dbReference type="InterPro" id="IPR036390">
    <property type="entry name" value="WH_DNA-bd_sf"/>
</dbReference>
<sequence>MRHLRLLQYVDEVARAGSIRRAAERLNVTASAVNRRIMDLEKELDTELFERRPRGVRLTAAGETFLRYVRAQSADVERMRSQIEDLKGLRRGVVRIACSQALAPDFLPDEIAKYRVRYPQVAFEVSVLDHERAMRALAAYDVDLVIVFRPPYLANFQPLTKLEQRLVALMTPAHPLASRRAVRLRDCAAYPVALPERSIGGRQLLDEVTARSGLHFNVVAESNSFEFLRGVVLRGGAISFQIQIGAMTSHHPSGVVARSIDDRDLPNADLVLGQLRGRNLPIPSAVFAEQLMRTLDVIRR</sequence>
<dbReference type="AlphaFoldDB" id="D3W8J3"/>
<dbReference type="SUPFAM" id="SSF53850">
    <property type="entry name" value="Periplasmic binding protein-like II"/>
    <property type="match status" value="1"/>
</dbReference>
<dbReference type="PRINTS" id="PR00039">
    <property type="entry name" value="HTHLYSR"/>
</dbReference>
<reference evidence="6" key="1">
    <citation type="journal article" date="2010" name="Appl. Environ. Microbiol.">
        <title>Expanding small-molecule functional metagenomics through parallel screening of broad-host-range cosmid environmental DNA libraries in diverse proteobacteria.</title>
        <authorList>
            <person name="Craig J.W."/>
            <person name="Chang F.Y."/>
            <person name="Kim J.H."/>
            <person name="Obiajulu S.C."/>
            <person name="Brady S.F."/>
        </authorList>
    </citation>
    <scope>NUCLEOTIDE SEQUENCE</scope>
</reference>
<dbReference type="PANTHER" id="PTHR30419:SF8">
    <property type="entry name" value="NITROGEN ASSIMILATION TRANSCRIPTIONAL ACTIVATOR-RELATED"/>
    <property type="match status" value="1"/>
</dbReference>
<dbReference type="Gene3D" id="1.10.10.10">
    <property type="entry name" value="Winged helix-like DNA-binding domain superfamily/Winged helix DNA-binding domain"/>
    <property type="match status" value="1"/>
</dbReference>
<accession>D3W8J3</accession>
<dbReference type="InterPro" id="IPR036388">
    <property type="entry name" value="WH-like_DNA-bd_sf"/>
</dbReference>
<dbReference type="EMBL" id="GQ869382">
    <property type="protein sequence ID" value="ACX33942.1"/>
    <property type="molecule type" value="Genomic_DNA"/>
</dbReference>
<dbReference type="Pfam" id="PF00126">
    <property type="entry name" value="HTH_1"/>
    <property type="match status" value="1"/>
</dbReference>
<protein>
    <submittedName>
        <fullName evidence="6">Putative LysR family transcriptional regulator</fullName>
    </submittedName>
</protein>
<dbReference type="PANTHER" id="PTHR30419">
    <property type="entry name" value="HTH-TYPE TRANSCRIPTIONAL REGULATOR YBHD"/>
    <property type="match status" value="1"/>
</dbReference>
<dbReference type="InterPro" id="IPR005119">
    <property type="entry name" value="LysR_subst-bd"/>
</dbReference>
<dbReference type="Gene3D" id="3.40.190.290">
    <property type="match status" value="1"/>
</dbReference>